<gene>
    <name evidence="2" type="ORF">KUDE01_026939</name>
</gene>
<evidence type="ECO:0000313" key="3">
    <source>
        <dbReference type="Proteomes" id="UP001228049"/>
    </source>
</evidence>
<dbReference type="Proteomes" id="UP001228049">
    <property type="component" value="Unassembled WGS sequence"/>
</dbReference>
<proteinExistence type="predicted"/>
<organism evidence="2 3">
    <name type="scientific">Dissostichus eleginoides</name>
    <name type="common">Patagonian toothfish</name>
    <name type="synonym">Dissostichus amissus</name>
    <dbReference type="NCBI Taxonomy" id="100907"/>
    <lineage>
        <taxon>Eukaryota</taxon>
        <taxon>Metazoa</taxon>
        <taxon>Chordata</taxon>
        <taxon>Craniata</taxon>
        <taxon>Vertebrata</taxon>
        <taxon>Euteleostomi</taxon>
        <taxon>Actinopterygii</taxon>
        <taxon>Neopterygii</taxon>
        <taxon>Teleostei</taxon>
        <taxon>Neoteleostei</taxon>
        <taxon>Acanthomorphata</taxon>
        <taxon>Eupercaria</taxon>
        <taxon>Perciformes</taxon>
        <taxon>Notothenioidei</taxon>
        <taxon>Nototheniidae</taxon>
        <taxon>Dissostichus</taxon>
    </lineage>
</organism>
<reference evidence="2" key="1">
    <citation type="submission" date="2023-04" db="EMBL/GenBank/DDBJ databases">
        <title>Chromosome-level genome of Chaenocephalus aceratus.</title>
        <authorList>
            <person name="Park H."/>
        </authorList>
    </citation>
    <scope>NUCLEOTIDE SEQUENCE</scope>
    <source>
        <strain evidence="2">DE</strain>
        <tissue evidence="2">Muscle</tissue>
    </source>
</reference>
<keyword evidence="3" id="KW-1185">Reference proteome</keyword>
<feature type="compositionally biased region" description="Polar residues" evidence="1">
    <location>
        <begin position="9"/>
        <end position="18"/>
    </location>
</feature>
<evidence type="ECO:0000313" key="2">
    <source>
        <dbReference type="EMBL" id="KAK1878816.1"/>
    </source>
</evidence>
<accession>A0AAD9B8B2</accession>
<name>A0AAD9B8B2_DISEL</name>
<feature type="region of interest" description="Disordered" evidence="1">
    <location>
        <begin position="1"/>
        <end position="22"/>
    </location>
</feature>
<sequence length="115" mass="12338">MEPTGGSGTPSCGWSRQEGQGLLPVDGADRRFWDSFLWMELTGGLGLLPVDGATGVWDSFLWMDLTGGSGTPSCGWSRQEGQGLLPVDGSDRRFWDSFLWMELTGGSGTPSCGWS</sequence>
<dbReference type="EMBL" id="JASDAP010000026">
    <property type="protein sequence ID" value="KAK1878816.1"/>
    <property type="molecule type" value="Genomic_DNA"/>
</dbReference>
<comment type="caution">
    <text evidence="2">The sequence shown here is derived from an EMBL/GenBank/DDBJ whole genome shotgun (WGS) entry which is preliminary data.</text>
</comment>
<protein>
    <submittedName>
        <fullName evidence="2">Scm-like with four MBT domains protein 2</fullName>
    </submittedName>
</protein>
<evidence type="ECO:0000256" key="1">
    <source>
        <dbReference type="SAM" id="MobiDB-lite"/>
    </source>
</evidence>
<dbReference type="AlphaFoldDB" id="A0AAD9B8B2"/>